<keyword evidence="2" id="KW-1185">Reference proteome</keyword>
<accession>A0ABW8EJ68</accession>
<dbReference type="Proteomes" id="UP001617351">
    <property type="component" value="Unassembled WGS sequence"/>
</dbReference>
<protein>
    <recommendedName>
        <fullName evidence="3">YcaO domain-containing protein</fullName>
    </recommendedName>
</protein>
<gene>
    <name evidence="1" type="ORF">ACIO7M_19620</name>
</gene>
<dbReference type="EMBL" id="JBIUYY010000008">
    <property type="protein sequence ID" value="MFJ2823304.1"/>
    <property type="molecule type" value="Genomic_DNA"/>
</dbReference>
<proteinExistence type="predicted"/>
<comment type="caution">
    <text evidence="1">The sequence shown here is derived from an EMBL/GenBank/DDBJ whole genome shotgun (WGS) entry which is preliminary data.</text>
</comment>
<reference evidence="1 2" key="1">
    <citation type="submission" date="2024-10" db="EMBL/GenBank/DDBJ databases">
        <title>The Natural Products Discovery Center: Release of the First 8490 Sequenced Strains for Exploring Actinobacteria Biosynthetic Diversity.</title>
        <authorList>
            <person name="Kalkreuter E."/>
            <person name="Kautsar S.A."/>
            <person name="Yang D."/>
            <person name="Bader C.D."/>
            <person name="Teijaro C.N."/>
            <person name="Fluegel L."/>
            <person name="Davis C.M."/>
            <person name="Simpson J.R."/>
            <person name="Lauterbach L."/>
            <person name="Steele A.D."/>
            <person name="Gui C."/>
            <person name="Meng S."/>
            <person name="Li G."/>
            <person name="Viehrig K."/>
            <person name="Ye F."/>
            <person name="Su P."/>
            <person name="Kiefer A.F."/>
            <person name="Nichols A."/>
            <person name="Cepeda A.J."/>
            <person name="Yan W."/>
            <person name="Fan B."/>
            <person name="Jiang Y."/>
            <person name="Adhikari A."/>
            <person name="Zheng C.-J."/>
            <person name="Schuster L."/>
            <person name="Cowan T.M."/>
            <person name="Smanski M.J."/>
            <person name="Chevrette M.G."/>
            <person name="De Carvalho L.P.S."/>
            <person name="Shen B."/>
        </authorList>
    </citation>
    <scope>NUCLEOTIDE SEQUENCE [LARGE SCALE GENOMIC DNA]</scope>
    <source>
        <strain evidence="1 2">NPDC087220</strain>
    </source>
</reference>
<evidence type="ECO:0008006" key="3">
    <source>
        <dbReference type="Google" id="ProtNLM"/>
    </source>
</evidence>
<sequence>MTAHGEPPTVRLRPGVEATVLRSGLHLRGRDASVTLEGSRALPALWELLRERLAPEPAAPAGAVRRSGGLDPADPRVAAALDRLTGQLRAHGLLAEFPAGREEPAAWLAASTERPAAAAARLAAAPPVVTAADPEAPLAAALVRALHRAGVRPETRTDGCLPPGLAVAAAGAPPVAVAADRTAGGGFVTAPAAPDRVREDAGALAARLADPADAGGTEAGADALTALLAGAAAQRLLCAAAGLPDPAGADEDQRLLPGRPAVLVAEAAPPRASYHPWLAGPAAASEPALPPAGDLAEALRRVGALADPLLGMLDAPLPGALPQLPAALAACRTPAGPLVAGAPRADLARLTAACRAAELVLGGASVVGAGPEHARGRALRRAALAADRWDAGPALPEEQWREHPQARHWRAVLTGFAGHAEALPVVRRLGAEQAYGAVVRIPGSPAALGSAVEATPADAAAMALLGAVTRAMAADHGPAGAAHAPFSGAEAPLAAAGAAPAAWADEGWADVWLAGIAHREPALTAALMRLTGPAPGPWLPPDADPAALRTAAALRTCGFTVLADAKGSP</sequence>
<dbReference type="RefSeq" id="WP_402382646.1">
    <property type="nucleotide sequence ID" value="NZ_JBIUYY010000008.1"/>
</dbReference>
<name>A0ABW8EJ68_STRT5</name>
<organism evidence="1 2">
    <name type="scientific">Streptomyces toxytricini</name>
    <name type="common">Actinomyces toxytricini</name>
    <dbReference type="NCBI Taxonomy" id="67369"/>
    <lineage>
        <taxon>Bacteria</taxon>
        <taxon>Bacillati</taxon>
        <taxon>Actinomycetota</taxon>
        <taxon>Actinomycetes</taxon>
        <taxon>Kitasatosporales</taxon>
        <taxon>Streptomycetaceae</taxon>
        <taxon>Streptomyces</taxon>
    </lineage>
</organism>
<evidence type="ECO:0000313" key="2">
    <source>
        <dbReference type="Proteomes" id="UP001617351"/>
    </source>
</evidence>
<evidence type="ECO:0000313" key="1">
    <source>
        <dbReference type="EMBL" id="MFJ2823304.1"/>
    </source>
</evidence>